<feature type="region of interest" description="Disordered" evidence="1">
    <location>
        <begin position="1"/>
        <end position="38"/>
    </location>
</feature>
<dbReference type="EMBL" id="HBUF01537894">
    <property type="protein sequence ID" value="CAG6754017.1"/>
    <property type="molecule type" value="Transcribed_RNA"/>
</dbReference>
<dbReference type="AlphaFoldDB" id="A0A8D9EHU6"/>
<name>A0A8D9EHU6_9HEMI</name>
<sequence length="118" mass="13205">MEHGSDRSDDLLPRERRQHAGTARPSGQVREQNSDPYQDRAQLEDALEVPAGRVLHAQGARWTGYALHGTRADTTVGSPLVETDRRRHHPLPVRYVPRRGPTDSQPVPVHSALGERVH</sequence>
<reference evidence="2" key="1">
    <citation type="submission" date="2021-05" db="EMBL/GenBank/DDBJ databases">
        <authorList>
            <person name="Alioto T."/>
            <person name="Alioto T."/>
            <person name="Gomez Garrido J."/>
        </authorList>
    </citation>
    <scope>NUCLEOTIDE SEQUENCE</scope>
</reference>
<organism evidence="2">
    <name type="scientific">Cacopsylla melanoneura</name>
    <dbReference type="NCBI Taxonomy" id="428564"/>
    <lineage>
        <taxon>Eukaryota</taxon>
        <taxon>Metazoa</taxon>
        <taxon>Ecdysozoa</taxon>
        <taxon>Arthropoda</taxon>
        <taxon>Hexapoda</taxon>
        <taxon>Insecta</taxon>
        <taxon>Pterygota</taxon>
        <taxon>Neoptera</taxon>
        <taxon>Paraneoptera</taxon>
        <taxon>Hemiptera</taxon>
        <taxon>Sternorrhyncha</taxon>
        <taxon>Psylloidea</taxon>
        <taxon>Psyllidae</taxon>
        <taxon>Psyllinae</taxon>
        <taxon>Cacopsylla</taxon>
    </lineage>
</organism>
<feature type="region of interest" description="Disordered" evidence="1">
    <location>
        <begin position="85"/>
        <end position="118"/>
    </location>
</feature>
<accession>A0A8D9EHU6</accession>
<feature type="compositionally biased region" description="Basic and acidic residues" evidence="1">
    <location>
        <begin position="1"/>
        <end position="15"/>
    </location>
</feature>
<protein>
    <submittedName>
        <fullName evidence="2">Uncharacterized protein</fullName>
    </submittedName>
</protein>
<proteinExistence type="predicted"/>
<evidence type="ECO:0000256" key="1">
    <source>
        <dbReference type="SAM" id="MobiDB-lite"/>
    </source>
</evidence>
<evidence type="ECO:0000313" key="2">
    <source>
        <dbReference type="EMBL" id="CAG6754017.1"/>
    </source>
</evidence>